<evidence type="ECO:0000313" key="3">
    <source>
        <dbReference type="Proteomes" id="UP000264141"/>
    </source>
</evidence>
<dbReference type="InterPro" id="IPR003607">
    <property type="entry name" value="HD/PDEase_dom"/>
</dbReference>
<dbReference type="PROSITE" id="PS51831">
    <property type="entry name" value="HD"/>
    <property type="match status" value="1"/>
</dbReference>
<dbReference type="PANTHER" id="PTHR33594:SF1">
    <property type="entry name" value="HD_PDEASE DOMAIN-CONTAINING PROTEIN"/>
    <property type="match status" value="1"/>
</dbReference>
<evidence type="ECO:0000259" key="1">
    <source>
        <dbReference type="PROSITE" id="PS51831"/>
    </source>
</evidence>
<dbReference type="STRING" id="229919.GCA_001050195_02938"/>
<dbReference type="EMBL" id="DPBP01000020">
    <property type="protein sequence ID" value="HCE17077.1"/>
    <property type="molecule type" value="Genomic_DNA"/>
</dbReference>
<feature type="domain" description="HD" evidence="1">
    <location>
        <begin position="19"/>
        <end position="124"/>
    </location>
</feature>
<reference evidence="2 3" key="1">
    <citation type="journal article" date="2018" name="Nat. Biotechnol.">
        <title>A standardized bacterial taxonomy based on genome phylogeny substantially revises the tree of life.</title>
        <authorList>
            <person name="Parks D.H."/>
            <person name="Chuvochina M."/>
            <person name="Waite D.W."/>
            <person name="Rinke C."/>
            <person name="Skarshewski A."/>
            <person name="Chaumeil P.A."/>
            <person name="Hugenholtz P."/>
        </authorList>
    </citation>
    <scope>NUCLEOTIDE SEQUENCE [LARGE SCALE GENOMIC DNA]</scope>
    <source>
        <strain evidence="2">UBA8781</strain>
    </source>
</reference>
<dbReference type="Gene3D" id="1.10.3210.50">
    <property type="match status" value="1"/>
</dbReference>
<accession>A0A3D1JFS1</accession>
<sequence>MPTIEQAREWYAAADAVHGFDHILRVYHLAERLGPPEGADMDILRAAVLLHDASGASPGSEGRKQHHLASAEFAAGVLSAEGWPAERIAAVQHCIRAHRYRGDGEMPRTPEARVLFDADKLDVLGAIGVARVVAYAALNHQPVYAQPSARFLASGEKEPGEPHSAYHEYLFKLRRVKERLFTPAARALAAGREAYLDGFFQRLMLEMDGSQ</sequence>
<dbReference type="CDD" id="cd00077">
    <property type="entry name" value="HDc"/>
    <property type="match status" value="1"/>
</dbReference>
<dbReference type="SMART" id="SM00471">
    <property type="entry name" value="HDc"/>
    <property type="match status" value="1"/>
</dbReference>
<dbReference type="Pfam" id="PF01966">
    <property type="entry name" value="HD"/>
    <property type="match status" value="1"/>
</dbReference>
<evidence type="ECO:0000313" key="2">
    <source>
        <dbReference type="EMBL" id="HCE17077.1"/>
    </source>
</evidence>
<organism evidence="2 3">
    <name type="scientific">Anaerolinea thermolimosa</name>
    <dbReference type="NCBI Taxonomy" id="229919"/>
    <lineage>
        <taxon>Bacteria</taxon>
        <taxon>Bacillati</taxon>
        <taxon>Chloroflexota</taxon>
        <taxon>Anaerolineae</taxon>
        <taxon>Anaerolineales</taxon>
        <taxon>Anaerolineaceae</taxon>
        <taxon>Anaerolinea</taxon>
    </lineage>
</organism>
<dbReference type="InterPro" id="IPR006674">
    <property type="entry name" value="HD_domain"/>
</dbReference>
<dbReference type="OrthoDB" id="9797344at2"/>
<dbReference type="Proteomes" id="UP000264141">
    <property type="component" value="Unassembled WGS sequence"/>
</dbReference>
<proteinExistence type="predicted"/>
<dbReference type="RefSeq" id="WP_062195465.1">
    <property type="nucleotide sequence ID" value="NZ_DF967965.1"/>
</dbReference>
<dbReference type="PANTHER" id="PTHR33594">
    <property type="entry name" value="SUPERFAMILY HYDROLASE, PUTATIVE (AFU_ORTHOLOGUE AFUA_1G03035)-RELATED"/>
    <property type="match status" value="1"/>
</dbReference>
<gene>
    <name evidence="2" type="ORF">DEQ80_04380</name>
</gene>
<protein>
    <submittedName>
        <fullName evidence="2">HD domain-containing protein</fullName>
    </submittedName>
</protein>
<comment type="caution">
    <text evidence="2">The sequence shown here is derived from an EMBL/GenBank/DDBJ whole genome shotgun (WGS) entry which is preliminary data.</text>
</comment>
<dbReference type="AlphaFoldDB" id="A0A3D1JFS1"/>
<name>A0A3D1JFS1_9CHLR</name>
<dbReference type="SUPFAM" id="SSF109604">
    <property type="entry name" value="HD-domain/PDEase-like"/>
    <property type="match status" value="1"/>
</dbReference>